<dbReference type="InterPro" id="IPR056412">
    <property type="entry name" value="Ig_CycH"/>
</dbReference>
<dbReference type="PANTHER" id="PTHR47870:SF2">
    <property type="entry name" value="FORMATE-DEPENDENT NITRITE REDUCTASE COMPLEX SUBUNIT NRFF"/>
    <property type="match status" value="1"/>
</dbReference>
<reference evidence="6 7" key="1">
    <citation type="submission" date="2017-10" db="EMBL/GenBank/DDBJ databases">
        <title>Draft genome of two endophytic bacteria isolated from 'guarana' Paullinia cupana (Mart.) Ducke.</title>
        <authorList>
            <person name="Siqueira K.A."/>
            <person name="Liotti R.G."/>
            <person name="Mendes T.A."/>
            <person name="Soares M.A."/>
        </authorList>
    </citation>
    <scope>NUCLEOTIDE SEQUENCE [LARGE SCALE GENOMIC DNA]</scope>
    <source>
        <strain evidence="6 7">342</strain>
    </source>
</reference>
<evidence type="ECO:0000313" key="6">
    <source>
        <dbReference type="EMBL" id="PRD17029.1"/>
    </source>
</evidence>
<evidence type="ECO:0000259" key="5">
    <source>
        <dbReference type="Pfam" id="PF23914"/>
    </source>
</evidence>
<accession>A0A2S9IGY4</accession>
<dbReference type="SUPFAM" id="SSF48452">
    <property type="entry name" value="TPR-like"/>
    <property type="match status" value="1"/>
</dbReference>
<feature type="domain" description="Cytochrome c-type biogenesis protein H TPR" evidence="5">
    <location>
        <begin position="52"/>
        <end position="208"/>
    </location>
</feature>
<evidence type="ECO:0000256" key="2">
    <source>
        <dbReference type="ARBA" id="ARBA00022803"/>
    </source>
</evidence>
<organism evidence="6 7">
    <name type="scientific">Pantoea coffeiphila</name>
    <dbReference type="NCBI Taxonomy" id="1465635"/>
    <lineage>
        <taxon>Bacteria</taxon>
        <taxon>Pseudomonadati</taxon>
        <taxon>Pseudomonadota</taxon>
        <taxon>Gammaproteobacteria</taxon>
        <taxon>Enterobacterales</taxon>
        <taxon>Erwiniaceae</taxon>
        <taxon>Pantoea</taxon>
    </lineage>
</organism>
<dbReference type="EMBL" id="PDET01000002">
    <property type="protein sequence ID" value="PRD17029.1"/>
    <property type="molecule type" value="Genomic_DNA"/>
</dbReference>
<sequence>MAPPPCDPASRNPALTKQPSARPLSRWVLLPGGVLLAVISVGFYLKTGGLSQVLAWQQVKSDLPALRRQVMDPQAAPLNMEQLARLALGIRSELQQEPHNLNDWMMLGRLGMVLNNATLATQSFERALQLAPDNPDVRLSYAEVLARSGDLQDNRQATVMLRDMLKHDGNNLRLLGLLAFNAFGQQDYTAAIEAWDKMLALLPAKDARVEVIRRSIEQAKSASGQQSSHLAIQVNLSPEAEKMLPEGGVLYISVSDGTTPVPVAVKQLPLSHFPLSLTLDDSNAMMPERLLSAQHQVRVRVRISRDGSANPQPGDWFGLSEVTPFNGQQQLAVTIDQQVAGDNP</sequence>
<feature type="repeat" description="TPR" evidence="3">
    <location>
        <begin position="101"/>
        <end position="134"/>
    </location>
</feature>
<protein>
    <submittedName>
        <fullName evidence="6">C-type cytochrome biogenesis protein CcmI</fullName>
    </submittedName>
</protein>
<dbReference type="InterPro" id="IPR051263">
    <property type="entry name" value="C-type_cytochrome_biogenesis"/>
</dbReference>
<evidence type="ECO:0000256" key="3">
    <source>
        <dbReference type="PROSITE-ProRule" id="PRU00339"/>
    </source>
</evidence>
<dbReference type="InterPro" id="IPR056413">
    <property type="entry name" value="TPR_CcmH_CycH"/>
</dbReference>
<dbReference type="Gene3D" id="1.25.40.10">
    <property type="entry name" value="Tetratricopeptide repeat domain"/>
    <property type="match status" value="1"/>
</dbReference>
<dbReference type="GO" id="GO:0005886">
    <property type="term" value="C:plasma membrane"/>
    <property type="evidence" value="ECO:0007669"/>
    <property type="project" value="TreeGrafter"/>
</dbReference>
<dbReference type="PROSITE" id="PS50005">
    <property type="entry name" value="TPR"/>
    <property type="match status" value="1"/>
</dbReference>
<evidence type="ECO:0000313" key="7">
    <source>
        <dbReference type="Proteomes" id="UP000239181"/>
    </source>
</evidence>
<evidence type="ECO:0000256" key="1">
    <source>
        <dbReference type="ARBA" id="ARBA00022737"/>
    </source>
</evidence>
<keyword evidence="2 3" id="KW-0802">TPR repeat</keyword>
<dbReference type="Proteomes" id="UP000239181">
    <property type="component" value="Unassembled WGS sequence"/>
</dbReference>
<dbReference type="AlphaFoldDB" id="A0A2S9IGY4"/>
<comment type="caution">
    <text evidence="6">The sequence shown here is derived from an EMBL/GenBank/DDBJ whole genome shotgun (WGS) entry which is preliminary data.</text>
</comment>
<dbReference type="InterPro" id="IPR011990">
    <property type="entry name" value="TPR-like_helical_dom_sf"/>
</dbReference>
<dbReference type="InterPro" id="IPR019734">
    <property type="entry name" value="TPR_rpt"/>
</dbReference>
<evidence type="ECO:0000259" key="4">
    <source>
        <dbReference type="Pfam" id="PF23892"/>
    </source>
</evidence>
<dbReference type="OrthoDB" id="9776053at2"/>
<dbReference type="PANTHER" id="PTHR47870">
    <property type="entry name" value="CYTOCHROME C-TYPE BIOGENESIS PROTEIN CCMH"/>
    <property type="match status" value="1"/>
</dbReference>
<name>A0A2S9IGY4_9GAMM</name>
<proteinExistence type="predicted"/>
<gene>
    <name evidence="6" type="ORF">CQW29_02820</name>
</gene>
<keyword evidence="7" id="KW-1185">Reference proteome</keyword>
<dbReference type="Pfam" id="PF23892">
    <property type="entry name" value="Ig_CycH"/>
    <property type="match status" value="1"/>
</dbReference>
<dbReference type="Pfam" id="PF23914">
    <property type="entry name" value="TPR_CcmH_CycH"/>
    <property type="match status" value="1"/>
</dbReference>
<feature type="domain" description="Cytochrome c-type biogenesis protein H Ig-like" evidence="4">
    <location>
        <begin position="230"/>
        <end position="336"/>
    </location>
</feature>
<keyword evidence="1" id="KW-0677">Repeat</keyword>